<dbReference type="AlphaFoldDB" id="E0TGT9"/>
<sequence>MGWRSFAASGGAVLLGMVCHAETTPPPSDPRFPSLADVMQGYTPLNRVEERTAGVAPRPYEDLLPLIPPARNTGSAWRLYKTQWDADDERGYEAFIQAIGRSGCISIDDCLRSPANPYRDANDDTLWLGDCTDMVYVLRGYYAWKNGLPFAFQDGYAIRRGDGAGHDPRYSAYGNQVTSRRVVTQRAGSGPVNGQRLLTSLYGIVSTAMFRVHPEDDGPVAADFYPLEITRTAIRPGTIAYDIYGHVSIVYEVDPTGQILLISSHPDYTVTREPFGPHVVRSHPNLGAGLKAWRPIKLVGATRTSSGTYLGGQLESARNDELGDFSMEQYYGTHPDETGNWREARYAVGERFLPYYEFVRERLRDPDVPYDPVAHLRSATRALCDAFKARRVAVNLAVYAGMPHQPHPDRLPPNIYGTYGDWERYATPSRDARLKTQAVELRGLVTGLMEKAAADPPLATALFDAYRSEADRCPLGYKRSDRQRVRFDLDEAVARLFDMSFDPFHCPERRWGAKGDELAACTDGPDKDRWYAAQRWLRNDPDRRYDLNMAFTADALASPAEAAPSGGGLGRATPPQVAVRPLLEAAVTDHLKVNVPPSTAETANDEALRPPFPLDGRPTVHAP</sequence>
<dbReference type="KEGG" id="pbr:PB2503_13304"/>
<proteinExistence type="predicted"/>
<dbReference type="Proteomes" id="UP000001302">
    <property type="component" value="Chromosome"/>
</dbReference>
<organism evidence="2 3">
    <name type="scientific">Parvularcula bermudensis (strain ATCC BAA-594 / HTCC2503 / KCTC 12087)</name>
    <dbReference type="NCBI Taxonomy" id="314260"/>
    <lineage>
        <taxon>Bacteria</taxon>
        <taxon>Pseudomonadati</taxon>
        <taxon>Pseudomonadota</taxon>
        <taxon>Alphaproteobacteria</taxon>
        <taxon>Parvularculales</taxon>
        <taxon>Parvularculaceae</taxon>
        <taxon>Parvularcula</taxon>
    </lineage>
</organism>
<evidence type="ECO:0000313" key="3">
    <source>
        <dbReference type="Proteomes" id="UP000001302"/>
    </source>
</evidence>
<dbReference type="OrthoDB" id="8430112at2"/>
<dbReference type="HOGENOM" id="CLU_491497_0_0_5"/>
<keyword evidence="3" id="KW-1185">Reference proteome</keyword>
<reference evidence="2 3" key="2">
    <citation type="journal article" date="2011" name="J. Bacteriol.">
        <title>Complete genome sequence of strain HTCC2503T of Parvularcula bermudensis, the type species of the order "Parvularculales" in the class Alphaproteobacteria.</title>
        <authorList>
            <person name="Oh H.M."/>
            <person name="Kang I."/>
            <person name="Vergin K.L."/>
            <person name="Kang D."/>
            <person name="Rhee K.H."/>
            <person name="Giovannoni S.J."/>
            <person name="Cho J.C."/>
        </authorList>
    </citation>
    <scope>NUCLEOTIDE SEQUENCE [LARGE SCALE GENOMIC DNA]</scope>
    <source>
        <strain evidence="3">ATCC BAA-594 / HTCC2503 / KCTC 12087</strain>
    </source>
</reference>
<dbReference type="RefSeq" id="WP_013301672.1">
    <property type="nucleotide sequence ID" value="NC_014414.1"/>
</dbReference>
<evidence type="ECO:0000313" key="2">
    <source>
        <dbReference type="EMBL" id="ADM10698.1"/>
    </source>
</evidence>
<dbReference type="EMBL" id="CP002156">
    <property type="protein sequence ID" value="ADM10698.1"/>
    <property type="molecule type" value="Genomic_DNA"/>
</dbReference>
<protein>
    <submittedName>
        <fullName evidence="2">Uncharacterized protein</fullName>
    </submittedName>
</protein>
<dbReference type="eggNOG" id="COG0791">
    <property type="taxonomic scope" value="Bacteria"/>
</dbReference>
<name>E0TGT9_PARBH</name>
<feature type="region of interest" description="Disordered" evidence="1">
    <location>
        <begin position="593"/>
        <end position="623"/>
    </location>
</feature>
<gene>
    <name evidence="2" type="ordered locus">PB2503_13304</name>
</gene>
<evidence type="ECO:0000256" key="1">
    <source>
        <dbReference type="SAM" id="MobiDB-lite"/>
    </source>
</evidence>
<accession>E0TGT9</accession>
<dbReference type="STRING" id="314260.PB2503_13304"/>
<reference evidence="3" key="1">
    <citation type="submission" date="2010-08" db="EMBL/GenBank/DDBJ databases">
        <title>Genome sequence of Parvularcula bermudensis HTCC2503.</title>
        <authorList>
            <person name="Kang D.-M."/>
            <person name="Oh H.-M."/>
            <person name="Cho J.-C."/>
        </authorList>
    </citation>
    <scope>NUCLEOTIDE SEQUENCE [LARGE SCALE GENOMIC DNA]</scope>
    <source>
        <strain evidence="3">ATCC BAA-594 / HTCC2503 / KCTC 12087</strain>
    </source>
</reference>